<dbReference type="OrthoDB" id="3236720at2759"/>
<dbReference type="EMBL" id="KN817528">
    <property type="protein sequence ID" value="KJA26330.1"/>
    <property type="molecule type" value="Genomic_DNA"/>
</dbReference>
<evidence type="ECO:0000313" key="2">
    <source>
        <dbReference type="Proteomes" id="UP000054270"/>
    </source>
</evidence>
<dbReference type="AlphaFoldDB" id="A0A0D2Q3Y2"/>
<evidence type="ECO:0000313" key="1">
    <source>
        <dbReference type="EMBL" id="KJA26330.1"/>
    </source>
</evidence>
<name>A0A0D2Q3Y2_HYPSF</name>
<reference evidence="2" key="1">
    <citation type="submission" date="2014-04" db="EMBL/GenBank/DDBJ databases">
        <title>Evolutionary Origins and Diversification of the Mycorrhizal Mutualists.</title>
        <authorList>
            <consortium name="DOE Joint Genome Institute"/>
            <consortium name="Mycorrhizal Genomics Consortium"/>
            <person name="Kohler A."/>
            <person name="Kuo A."/>
            <person name="Nagy L.G."/>
            <person name="Floudas D."/>
            <person name="Copeland A."/>
            <person name="Barry K.W."/>
            <person name="Cichocki N."/>
            <person name="Veneault-Fourrey C."/>
            <person name="LaButti K."/>
            <person name="Lindquist E.A."/>
            <person name="Lipzen A."/>
            <person name="Lundell T."/>
            <person name="Morin E."/>
            <person name="Murat C."/>
            <person name="Riley R."/>
            <person name="Ohm R."/>
            <person name="Sun H."/>
            <person name="Tunlid A."/>
            <person name="Henrissat B."/>
            <person name="Grigoriev I.V."/>
            <person name="Hibbett D.S."/>
            <person name="Martin F."/>
        </authorList>
    </citation>
    <scope>NUCLEOTIDE SEQUENCE [LARGE SCALE GENOMIC DNA]</scope>
    <source>
        <strain evidence="2">FD-334 SS-4</strain>
    </source>
</reference>
<organism evidence="1 2">
    <name type="scientific">Hypholoma sublateritium (strain FD-334 SS-4)</name>
    <dbReference type="NCBI Taxonomy" id="945553"/>
    <lineage>
        <taxon>Eukaryota</taxon>
        <taxon>Fungi</taxon>
        <taxon>Dikarya</taxon>
        <taxon>Basidiomycota</taxon>
        <taxon>Agaricomycotina</taxon>
        <taxon>Agaricomycetes</taxon>
        <taxon>Agaricomycetidae</taxon>
        <taxon>Agaricales</taxon>
        <taxon>Agaricineae</taxon>
        <taxon>Strophariaceae</taxon>
        <taxon>Hypholoma</taxon>
    </lineage>
</organism>
<dbReference type="OMA" id="WQRRETR"/>
<accession>A0A0D2Q3Y2</accession>
<protein>
    <submittedName>
        <fullName evidence="1">Uncharacterized protein</fullName>
    </submittedName>
</protein>
<proteinExistence type="predicted"/>
<gene>
    <name evidence="1" type="ORF">HYPSUDRAFT_199073</name>
</gene>
<dbReference type="Proteomes" id="UP000054270">
    <property type="component" value="Unassembled WGS sequence"/>
</dbReference>
<keyword evidence="2" id="KW-1185">Reference proteome</keyword>
<sequence length="195" mass="21457">MLCHRGAVFASVELETPDDCVPDISFDNWGGLSSLNGFDNFYGSNNFYGSSNEQVVIVEEEQVCHTQSVEIIQQQLAIIQEFSKRIILQQICDVETQVIVLQQFRGGLQQFQSDVTRQSSRDIGYDQSVSELIVQILQSDGSLNSNSFGFSGTDVGKNLVVPSGSNWNNDSSPKNISTILQTIHNGTNSTVPSSR</sequence>